<evidence type="ECO:0000259" key="7">
    <source>
        <dbReference type="PROSITE" id="PS51294"/>
    </source>
</evidence>
<reference evidence="8" key="1">
    <citation type="submission" date="2019-11" db="EMBL/GenBank/DDBJ databases">
        <authorList>
            <person name="Liu Y."/>
            <person name="Hou J."/>
            <person name="Li T.-Q."/>
            <person name="Guan C.-H."/>
            <person name="Wu X."/>
            <person name="Wu H.-Z."/>
            <person name="Ling F."/>
            <person name="Zhang R."/>
            <person name="Shi X.-G."/>
            <person name="Ren J.-P."/>
            <person name="Chen E.-F."/>
            <person name="Sun J.-M."/>
        </authorList>
    </citation>
    <scope>NUCLEOTIDE SEQUENCE</scope>
    <source>
        <strain evidence="8">Adult_tree_wgs_1</strain>
        <tissue evidence="8">Leaves</tissue>
    </source>
</reference>
<dbReference type="GO" id="GO:0003677">
    <property type="term" value="F:DNA binding"/>
    <property type="evidence" value="ECO:0007669"/>
    <property type="project" value="UniProtKB-KW"/>
</dbReference>
<evidence type="ECO:0000256" key="6">
    <source>
        <dbReference type="SAM" id="MobiDB-lite"/>
    </source>
</evidence>
<dbReference type="Pfam" id="PF00249">
    <property type="entry name" value="Myb_DNA-binding"/>
    <property type="match status" value="1"/>
</dbReference>
<keyword evidence="2" id="KW-0805">Transcription regulation</keyword>
<dbReference type="OrthoDB" id="1908613at2759"/>
<dbReference type="NCBIfam" id="TIGR01557">
    <property type="entry name" value="myb_SHAQKYF"/>
    <property type="match status" value="1"/>
</dbReference>
<evidence type="ECO:0000313" key="9">
    <source>
        <dbReference type="Proteomes" id="UP000626092"/>
    </source>
</evidence>
<dbReference type="SUPFAM" id="SSF46689">
    <property type="entry name" value="Homeodomain-like"/>
    <property type="match status" value="1"/>
</dbReference>
<dbReference type="InterPro" id="IPR044787">
    <property type="entry name" value="HHO5-like"/>
</dbReference>
<dbReference type="Proteomes" id="UP000626092">
    <property type="component" value="Unassembled WGS sequence"/>
</dbReference>
<feature type="compositionally biased region" description="Low complexity" evidence="6">
    <location>
        <begin position="362"/>
        <end position="390"/>
    </location>
</feature>
<dbReference type="InterPro" id="IPR006447">
    <property type="entry name" value="Myb_dom_plants"/>
</dbReference>
<evidence type="ECO:0000256" key="5">
    <source>
        <dbReference type="ARBA" id="ARBA00023242"/>
    </source>
</evidence>
<proteinExistence type="predicted"/>
<dbReference type="GO" id="GO:0005634">
    <property type="term" value="C:nucleus"/>
    <property type="evidence" value="ECO:0007669"/>
    <property type="project" value="UniProtKB-SubCell"/>
</dbReference>
<evidence type="ECO:0000256" key="3">
    <source>
        <dbReference type="ARBA" id="ARBA00023125"/>
    </source>
</evidence>
<keyword evidence="5" id="KW-0539">Nucleus</keyword>
<dbReference type="InterPro" id="IPR009057">
    <property type="entry name" value="Homeodomain-like_sf"/>
</dbReference>
<dbReference type="Gene3D" id="1.10.10.60">
    <property type="entry name" value="Homeodomain-like"/>
    <property type="match status" value="1"/>
</dbReference>
<dbReference type="Pfam" id="PF26575">
    <property type="entry name" value="HHO5_N"/>
    <property type="match status" value="1"/>
</dbReference>
<name>A0A834GBC6_RHOSS</name>
<evidence type="ECO:0000256" key="1">
    <source>
        <dbReference type="ARBA" id="ARBA00004123"/>
    </source>
</evidence>
<dbReference type="AlphaFoldDB" id="A0A834GBC6"/>
<comment type="subcellular location">
    <subcellularLocation>
        <location evidence="1">Nucleus</location>
    </subcellularLocation>
</comment>
<feature type="domain" description="HTH myb-type" evidence="7">
    <location>
        <begin position="279"/>
        <end position="337"/>
    </location>
</feature>
<gene>
    <name evidence="8" type="ORF">RHSIM_Rhsim11G0169200</name>
</gene>
<dbReference type="FunFam" id="1.10.10.60:FF:000002">
    <property type="entry name" value="Myb family transcription factor"/>
    <property type="match status" value="1"/>
</dbReference>
<dbReference type="PROSITE" id="PS51294">
    <property type="entry name" value="HTH_MYB"/>
    <property type="match status" value="1"/>
</dbReference>
<organism evidence="8 9">
    <name type="scientific">Rhododendron simsii</name>
    <name type="common">Sims's rhododendron</name>
    <dbReference type="NCBI Taxonomy" id="118357"/>
    <lineage>
        <taxon>Eukaryota</taxon>
        <taxon>Viridiplantae</taxon>
        <taxon>Streptophyta</taxon>
        <taxon>Embryophyta</taxon>
        <taxon>Tracheophyta</taxon>
        <taxon>Spermatophyta</taxon>
        <taxon>Magnoliopsida</taxon>
        <taxon>eudicotyledons</taxon>
        <taxon>Gunneridae</taxon>
        <taxon>Pentapetalae</taxon>
        <taxon>asterids</taxon>
        <taxon>Ericales</taxon>
        <taxon>Ericaceae</taxon>
        <taxon>Ericoideae</taxon>
        <taxon>Rhodoreae</taxon>
        <taxon>Rhododendron</taxon>
    </lineage>
</organism>
<keyword evidence="4" id="KW-0804">Transcription</keyword>
<dbReference type="PANTHER" id="PTHR31003">
    <property type="entry name" value="MYB FAMILY TRANSCRIPTION FACTOR"/>
    <property type="match status" value="1"/>
</dbReference>
<dbReference type="GO" id="GO:0003700">
    <property type="term" value="F:DNA-binding transcription factor activity"/>
    <property type="evidence" value="ECO:0007669"/>
    <property type="project" value="InterPro"/>
</dbReference>
<feature type="region of interest" description="Disordered" evidence="6">
    <location>
        <begin position="355"/>
        <end position="425"/>
    </location>
</feature>
<evidence type="ECO:0000256" key="2">
    <source>
        <dbReference type="ARBA" id="ARBA00023015"/>
    </source>
</evidence>
<protein>
    <recommendedName>
        <fullName evidence="7">HTH myb-type domain-containing protein</fullName>
    </recommendedName>
</protein>
<dbReference type="InterPro" id="IPR017930">
    <property type="entry name" value="Myb_dom"/>
</dbReference>
<keyword evidence="3" id="KW-0238">DNA-binding</keyword>
<dbReference type="InterPro" id="IPR058673">
    <property type="entry name" value="HHO5-like_N"/>
</dbReference>
<keyword evidence="9" id="KW-1185">Reference proteome</keyword>
<evidence type="ECO:0000313" key="8">
    <source>
        <dbReference type="EMBL" id="KAF7127603.1"/>
    </source>
</evidence>
<feature type="compositionally biased region" description="Acidic residues" evidence="6">
    <location>
        <begin position="391"/>
        <end position="405"/>
    </location>
</feature>
<comment type="caution">
    <text evidence="8">The sequence shown here is derived from an EMBL/GenBank/DDBJ whole genome shotgun (WGS) entry which is preliminary data.</text>
</comment>
<dbReference type="InterPro" id="IPR001005">
    <property type="entry name" value="SANT/Myb"/>
</dbReference>
<dbReference type="PANTHER" id="PTHR31003:SF3">
    <property type="entry name" value="HOMEODOMAIN-LIKE SUPERFAMILY PROTEIN-RELATED"/>
    <property type="match status" value="1"/>
</dbReference>
<dbReference type="EMBL" id="WJXA01000011">
    <property type="protein sequence ID" value="KAF7127603.1"/>
    <property type="molecule type" value="Genomic_DNA"/>
</dbReference>
<accession>A0A834GBC6</accession>
<evidence type="ECO:0000256" key="4">
    <source>
        <dbReference type="ARBA" id="ARBA00023163"/>
    </source>
</evidence>
<sequence length="425" mass="47903">MGSIPPELSLDVRPTFVPKRISEFLGELAAMGSVSEKKLRIDDFVKRLEEEMKKIDAFKRELPLCMLLLNDGLFFVFFSSDCNLVSLSWVHLFVVAAIGTLKEQSTQYRTRDVEPVLEEFIPLKKSCDQDEMSEVKTEKDKEKMNWMSSVQLWNTDDCKNVDSKYEHKQNSVPKFMKGPVDECPLVIDNAFKYNKNRNGSKPFLPFKDCSIFPAMSKRKEDKVDLPVGGLSLLTPGTKNPREEIVSNGLSSKIIGSSTTPIVPSNLRARPQTAQQQAGRKHRRCWSPELHRRFVSALQQLGGSQVATPKQIRELMQVDGLTNDEVKSHLQKYRLHTRKHPTAGTHSMVVLGSLWMPHDESSKPSSSQSDSPQGPLQLAATRAGTSTTGGESMEEEEDDDDDDDEKSESYSWKCHIKHKSGKEVCV</sequence>